<sequence>MASSSRSGASRSRRLLQKVSQHQSSHNRIDSIEYCIRILNYLIGSLKLRDIPPIASLENITMEVLIQIHCKLMGIDFATDFIPSLNPKDDAERIILSLKDKYGPEKFDALDADRIVQKHPVHLRFLIENYHLIHDHQYKRSLGLSNVKSASGHHLGVAQPSNDELKGGDSFYVFPSTSLSPPQASAESATEEPASSQEEGEATSFLEPDLSDFETVDDFVINVYNSSTPNETLNGSDLEKSLFPETQPPNTAGPSDKIRTKRPLSSSPVDNRDWNQSSLITAPNESSIRGSPSKNVQQITQSKTKRPLSSSPVDNRDWNQSSLITAPNESSIRGSPSKKVQPQNKTKRPLSSSPLDNKKLNQSSLITAPNESSIKESPWKKVQQISKNKAKRPLSSSPVDNKKINQSSLITAPNESSIRGSPSKKVQPQNKTKRPLSSSPLDNKKLNQSSLITAPNESSIKESPWKKVQQISKNKAKRPLSSSPVDNKKINQSSLITAPNESSIRGSPSKKVQPQNKTKRPLSSSPLDNKKLNQSSLITAPNESSIKESPWKKVQQISKNKAKRPLSSSPVDNKKINQSSLITAPNESSIRGSPSKKVHQISQNKTKRPLSSSPVDNKKFNQSSLITAPNASSISGSPSKKVQRIIESRKSHSNTGISSNSTKSLSNQVSSTGGPSKRQLESSFNKQSAREKSKTAEDTHEHDNMKSINSKKPDKQSSKLYKGRTTNTLSLTDTGSSDESNEENKEFPPTELNSAEALHEVRDMHQNIRKQLTESWEAIDSEINKLKEKVSCPELKDECPPQPIPNLRWMMPVDLRFPYYPGGIIRSKCRQFKRAPVKKPPPSSKPSQVGFVYSNPSTTVEKGNETVFLDETDTE</sequence>
<feature type="compositionally biased region" description="Low complexity" evidence="1">
    <location>
        <begin position="180"/>
        <end position="197"/>
    </location>
</feature>
<name>A0ABP1R837_9HEXA</name>
<keyword evidence="3" id="KW-1185">Reference proteome</keyword>
<feature type="region of interest" description="Disordered" evidence="1">
    <location>
        <begin position="227"/>
        <end position="750"/>
    </location>
</feature>
<feature type="region of interest" description="Disordered" evidence="1">
    <location>
        <begin position="833"/>
        <end position="875"/>
    </location>
</feature>
<feature type="compositionally biased region" description="Polar residues" evidence="1">
    <location>
        <begin position="394"/>
        <end position="458"/>
    </location>
</feature>
<proteinExistence type="predicted"/>
<feature type="compositionally biased region" description="Polar residues" evidence="1">
    <location>
        <begin position="724"/>
        <end position="738"/>
    </location>
</feature>
<feature type="region of interest" description="Disordered" evidence="1">
    <location>
        <begin position="1"/>
        <end position="22"/>
    </location>
</feature>
<feature type="compositionally biased region" description="Polar residues" evidence="1">
    <location>
        <begin position="566"/>
        <end position="592"/>
    </location>
</feature>
<dbReference type="Proteomes" id="UP001642540">
    <property type="component" value="Unassembled WGS sequence"/>
</dbReference>
<feature type="compositionally biased region" description="Polar residues" evidence="1">
    <location>
        <begin position="263"/>
        <end position="372"/>
    </location>
</feature>
<evidence type="ECO:0000313" key="2">
    <source>
        <dbReference type="EMBL" id="CAL8121956.1"/>
    </source>
</evidence>
<feature type="compositionally biased region" description="Polar residues" evidence="1">
    <location>
        <begin position="480"/>
        <end position="544"/>
    </location>
</feature>
<dbReference type="EMBL" id="CAXLJM020000066">
    <property type="protein sequence ID" value="CAL8121956.1"/>
    <property type="molecule type" value="Genomic_DNA"/>
</dbReference>
<feature type="region of interest" description="Disordered" evidence="1">
    <location>
        <begin position="170"/>
        <end position="208"/>
    </location>
</feature>
<feature type="compositionally biased region" description="Basic and acidic residues" evidence="1">
    <location>
        <begin position="688"/>
        <end position="717"/>
    </location>
</feature>
<reference evidence="2 3" key="1">
    <citation type="submission" date="2024-08" db="EMBL/GenBank/DDBJ databases">
        <authorList>
            <person name="Cucini C."/>
            <person name="Frati F."/>
        </authorList>
    </citation>
    <scope>NUCLEOTIDE SEQUENCE [LARGE SCALE GENOMIC DNA]</scope>
</reference>
<comment type="caution">
    <text evidence="2">The sequence shown here is derived from an EMBL/GenBank/DDBJ whole genome shotgun (WGS) entry which is preliminary data.</text>
</comment>
<gene>
    <name evidence="2" type="ORF">ODALV1_LOCUS19610</name>
</gene>
<feature type="compositionally biased region" description="Low complexity" evidence="1">
    <location>
        <begin position="1"/>
        <end position="10"/>
    </location>
</feature>
<evidence type="ECO:0000313" key="3">
    <source>
        <dbReference type="Proteomes" id="UP001642540"/>
    </source>
</evidence>
<accession>A0ABP1R837</accession>
<feature type="compositionally biased region" description="Polar residues" evidence="1">
    <location>
        <begin position="653"/>
        <end position="674"/>
    </location>
</feature>
<feature type="compositionally biased region" description="Polar residues" evidence="1">
    <location>
        <begin position="600"/>
        <end position="640"/>
    </location>
</feature>
<protein>
    <submittedName>
        <fullName evidence="2">Uncharacterized protein</fullName>
    </submittedName>
</protein>
<organism evidence="2 3">
    <name type="scientific">Orchesella dallaii</name>
    <dbReference type="NCBI Taxonomy" id="48710"/>
    <lineage>
        <taxon>Eukaryota</taxon>
        <taxon>Metazoa</taxon>
        <taxon>Ecdysozoa</taxon>
        <taxon>Arthropoda</taxon>
        <taxon>Hexapoda</taxon>
        <taxon>Collembola</taxon>
        <taxon>Entomobryomorpha</taxon>
        <taxon>Entomobryoidea</taxon>
        <taxon>Orchesellidae</taxon>
        <taxon>Orchesellinae</taxon>
        <taxon>Orchesella</taxon>
    </lineage>
</organism>
<evidence type="ECO:0000256" key="1">
    <source>
        <dbReference type="SAM" id="MobiDB-lite"/>
    </source>
</evidence>